<keyword evidence="5 12" id="KW-1133">Transmembrane helix</keyword>
<proteinExistence type="inferred from homology"/>
<dbReference type="InterPro" id="IPR052029">
    <property type="entry name" value="PpiD_chaperone"/>
</dbReference>
<evidence type="ECO:0000259" key="13">
    <source>
        <dbReference type="PROSITE" id="PS50198"/>
    </source>
</evidence>
<evidence type="ECO:0000256" key="9">
    <source>
        <dbReference type="ARBA" id="ARBA00040743"/>
    </source>
</evidence>
<evidence type="ECO:0000256" key="5">
    <source>
        <dbReference type="ARBA" id="ARBA00022989"/>
    </source>
</evidence>
<reference evidence="14 15" key="1">
    <citation type="submission" date="2016-11" db="EMBL/GenBank/DDBJ databases">
        <authorList>
            <person name="Jaros S."/>
            <person name="Januszkiewicz K."/>
            <person name="Wedrychowicz H."/>
        </authorList>
    </citation>
    <scope>NUCLEOTIDE SEQUENCE [LARGE SCALE GENOMIC DNA]</scope>
    <source>
        <strain evidence="14 15">DSM 26897</strain>
    </source>
</reference>
<dbReference type="InterPro" id="IPR000297">
    <property type="entry name" value="PPIase_PpiC"/>
</dbReference>
<evidence type="ECO:0000256" key="6">
    <source>
        <dbReference type="ARBA" id="ARBA00023136"/>
    </source>
</evidence>
<dbReference type="InterPro" id="IPR046357">
    <property type="entry name" value="PPIase_dom_sf"/>
</dbReference>
<keyword evidence="11 14" id="KW-0413">Isomerase</keyword>
<comment type="similarity">
    <text evidence="8">Belongs to the PpiD chaperone family.</text>
</comment>
<keyword evidence="7" id="KW-0143">Chaperone</keyword>
<keyword evidence="4 12" id="KW-0812">Transmembrane</keyword>
<dbReference type="SUPFAM" id="SSF54534">
    <property type="entry name" value="FKBP-like"/>
    <property type="match status" value="1"/>
</dbReference>
<feature type="domain" description="PpiC" evidence="13">
    <location>
        <begin position="345"/>
        <end position="448"/>
    </location>
</feature>
<keyword evidence="15" id="KW-1185">Reference proteome</keyword>
<keyword evidence="3" id="KW-0997">Cell inner membrane</keyword>
<organism evidence="14 15">
    <name type="scientific">Cnuella takakiae</name>
    <dbReference type="NCBI Taxonomy" id="1302690"/>
    <lineage>
        <taxon>Bacteria</taxon>
        <taxon>Pseudomonadati</taxon>
        <taxon>Bacteroidota</taxon>
        <taxon>Chitinophagia</taxon>
        <taxon>Chitinophagales</taxon>
        <taxon>Chitinophagaceae</taxon>
        <taxon>Cnuella</taxon>
    </lineage>
</organism>
<evidence type="ECO:0000313" key="15">
    <source>
        <dbReference type="Proteomes" id="UP000184368"/>
    </source>
</evidence>
<dbReference type="SUPFAM" id="SSF109998">
    <property type="entry name" value="Triger factor/SurA peptide-binding domain-like"/>
    <property type="match status" value="1"/>
</dbReference>
<evidence type="ECO:0000256" key="12">
    <source>
        <dbReference type="SAM" id="Phobius"/>
    </source>
</evidence>
<dbReference type="PROSITE" id="PS50198">
    <property type="entry name" value="PPIC_PPIASE_2"/>
    <property type="match status" value="1"/>
</dbReference>
<accession>A0A1M5F5E1</accession>
<dbReference type="Pfam" id="PF13616">
    <property type="entry name" value="Rotamase_3"/>
    <property type="match status" value="1"/>
</dbReference>
<comment type="subcellular location">
    <subcellularLocation>
        <location evidence="1">Cell inner membrane</location>
        <topology evidence="1">Single-pass type II membrane protein</topology>
        <orientation evidence="1">Periplasmic side</orientation>
    </subcellularLocation>
</comment>
<dbReference type="Proteomes" id="UP000184368">
    <property type="component" value="Unassembled WGS sequence"/>
</dbReference>
<evidence type="ECO:0000256" key="1">
    <source>
        <dbReference type="ARBA" id="ARBA00004382"/>
    </source>
</evidence>
<evidence type="ECO:0000256" key="11">
    <source>
        <dbReference type="PROSITE-ProRule" id="PRU00278"/>
    </source>
</evidence>
<keyword evidence="6 12" id="KW-0472">Membrane</keyword>
<evidence type="ECO:0000256" key="2">
    <source>
        <dbReference type="ARBA" id="ARBA00022475"/>
    </source>
</evidence>
<dbReference type="OrthoDB" id="9812372at2"/>
<gene>
    <name evidence="14" type="ORF">SAMN05444008_11347</name>
</gene>
<dbReference type="Pfam" id="PF13623">
    <property type="entry name" value="SurA_N_2"/>
    <property type="match status" value="1"/>
</dbReference>
<dbReference type="GO" id="GO:0005886">
    <property type="term" value="C:plasma membrane"/>
    <property type="evidence" value="ECO:0007669"/>
    <property type="project" value="UniProtKB-SubCell"/>
</dbReference>
<evidence type="ECO:0000256" key="10">
    <source>
        <dbReference type="ARBA" id="ARBA00042775"/>
    </source>
</evidence>
<dbReference type="EMBL" id="FQUO01000013">
    <property type="protein sequence ID" value="SHF86716.1"/>
    <property type="molecule type" value="Genomic_DNA"/>
</dbReference>
<evidence type="ECO:0000256" key="3">
    <source>
        <dbReference type="ARBA" id="ARBA00022519"/>
    </source>
</evidence>
<feature type="transmembrane region" description="Helical" evidence="12">
    <location>
        <begin position="12"/>
        <end position="33"/>
    </location>
</feature>
<dbReference type="PANTHER" id="PTHR47529:SF1">
    <property type="entry name" value="PERIPLASMIC CHAPERONE PPID"/>
    <property type="match status" value="1"/>
</dbReference>
<sequence>MSVIQQIRDKYARWAVVAIALSLLGFILMDAFAGRTSVFGGNNTTLGSINGKKIDVQDFEQRVKAQETVAQQQGYNMGDESRQQIIQSVWNGEIERNLLQSEIDKLGLAIGSREINDILFGANPPQDIKQGFTDPQTGAFNTAAAQQYFAQLRKSGTPEQKAQMNEYLENLELQRLSEKYTSLLSNTSYYAKWFVEKQNVDNSLMANVSYVMVPYATISDSAVKVSDADIQAYINDHKEDFKQEEESRSINYVTFNASPSGADSVAVLNQVAGLKAAFAGSTDAQQFLTQQGSTLPYFDGYLGASKIQIPVKDSIFALPNGGVYGPYQDNNSFVLAKKLDAKVLPDSAKVRHILVGVAGQQNPAGLSDSAARKRIDSIALAIKNGASFDSLAKKFSDDPGSKDKGGVYDYFPQGQMVPQFNAFAFEKPVGSRDVVKTDFGYHLIEVLGQKGNEMHYKIAYLGKEIVPSQETDNAAANAANQFAGDSRSLEAFNSNYDKNLRPKGYNRLLAADIKPNDFAVAGIGNSRSFVKAVYSAGKGDVLEPQRVGDNYIVAVVTSIEEAGLASVAKAREIVEPILRNKKKAEQIVAKLGKISTLEAVSAAAGQPIQVADSLTFNGARNPNLGYEYKVVGAAFNPANKGKVVPEALDGQAGVYVLKVNNVSAIAQGNIDVASQRQMLEMQARQQMMYRSPLQALRKSADIKDDRAKFY</sequence>
<evidence type="ECO:0000313" key="14">
    <source>
        <dbReference type="EMBL" id="SHF86716.1"/>
    </source>
</evidence>
<dbReference type="InterPro" id="IPR027304">
    <property type="entry name" value="Trigger_fact/SurA_dom_sf"/>
</dbReference>
<dbReference type="Gene3D" id="3.10.50.40">
    <property type="match status" value="1"/>
</dbReference>
<dbReference type="AlphaFoldDB" id="A0A1M5F5E1"/>
<name>A0A1M5F5E1_9BACT</name>
<evidence type="ECO:0000256" key="7">
    <source>
        <dbReference type="ARBA" id="ARBA00023186"/>
    </source>
</evidence>
<keyword evidence="2" id="KW-1003">Cell membrane</keyword>
<evidence type="ECO:0000256" key="4">
    <source>
        <dbReference type="ARBA" id="ARBA00022692"/>
    </source>
</evidence>
<protein>
    <recommendedName>
        <fullName evidence="9">Periplasmic chaperone PpiD</fullName>
    </recommendedName>
    <alternativeName>
        <fullName evidence="10">Periplasmic folding chaperone</fullName>
    </alternativeName>
</protein>
<evidence type="ECO:0000256" key="8">
    <source>
        <dbReference type="ARBA" id="ARBA00038408"/>
    </source>
</evidence>
<keyword evidence="11" id="KW-0697">Rotamase</keyword>
<dbReference type="RefSeq" id="WP_073045266.1">
    <property type="nucleotide sequence ID" value="NZ_FQUO01000013.1"/>
</dbReference>
<dbReference type="GO" id="GO:0003755">
    <property type="term" value="F:peptidyl-prolyl cis-trans isomerase activity"/>
    <property type="evidence" value="ECO:0007669"/>
    <property type="project" value="UniProtKB-KW"/>
</dbReference>
<dbReference type="STRING" id="1302690.BUE76_02995"/>
<dbReference type="PANTHER" id="PTHR47529">
    <property type="entry name" value="PEPTIDYL-PROLYL CIS-TRANS ISOMERASE D"/>
    <property type="match status" value="1"/>
</dbReference>